<dbReference type="RefSeq" id="WP_359781141.1">
    <property type="nucleotide sequence ID" value="NZ_JBEYRR010000009.1"/>
</dbReference>
<keyword evidence="3" id="KW-1185">Reference proteome</keyword>
<feature type="compositionally biased region" description="Low complexity" evidence="1">
    <location>
        <begin position="729"/>
        <end position="745"/>
    </location>
</feature>
<feature type="compositionally biased region" description="Low complexity" evidence="1">
    <location>
        <begin position="8"/>
        <end position="19"/>
    </location>
</feature>
<dbReference type="GO" id="GO:0008233">
    <property type="term" value="F:peptidase activity"/>
    <property type="evidence" value="ECO:0007669"/>
    <property type="project" value="UniProtKB-KW"/>
</dbReference>
<dbReference type="Gene3D" id="2.40.10.120">
    <property type="match status" value="1"/>
</dbReference>
<feature type="region of interest" description="Disordered" evidence="1">
    <location>
        <begin position="190"/>
        <end position="210"/>
    </location>
</feature>
<name>A0ABV3LZZ4_9ACTN</name>
<dbReference type="EMBL" id="JBEYRS010000009">
    <property type="protein sequence ID" value="MEW2364551.1"/>
    <property type="molecule type" value="Genomic_DNA"/>
</dbReference>
<dbReference type="InterPro" id="IPR009003">
    <property type="entry name" value="Peptidase_S1_PA"/>
</dbReference>
<evidence type="ECO:0000256" key="1">
    <source>
        <dbReference type="SAM" id="MobiDB-lite"/>
    </source>
</evidence>
<gene>
    <name evidence="2" type="ORF">AB0887_21730</name>
</gene>
<organism evidence="2 3">
    <name type="scientific">Streptomyces huasconensis</name>
    <dbReference type="NCBI Taxonomy" id="1854574"/>
    <lineage>
        <taxon>Bacteria</taxon>
        <taxon>Bacillati</taxon>
        <taxon>Actinomycetota</taxon>
        <taxon>Actinomycetes</taxon>
        <taxon>Kitasatosporales</taxon>
        <taxon>Streptomycetaceae</taxon>
        <taxon>Streptomyces</taxon>
    </lineage>
</organism>
<dbReference type="Pfam" id="PF13365">
    <property type="entry name" value="Trypsin_2"/>
    <property type="match status" value="1"/>
</dbReference>
<dbReference type="SUPFAM" id="SSF52540">
    <property type="entry name" value="P-loop containing nucleoside triphosphate hydrolases"/>
    <property type="match status" value="1"/>
</dbReference>
<proteinExistence type="predicted"/>
<dbReference type="GO" id="GO:0006508">
    <property type="term" value="P:proteolysis"/>
    <property type="evidence" value="ECO:0007669"/>
    <property type="project" value="UniProtKB-KW"/>
</dbReference>
<dbReference type="Proteomes" id="UP001553843">
    <property type="component" value="Unassembled WGS sequence"/>
</dbReference>
<feature type="region of interest" description="Disordered" evidence="1">
    <location>
        <begin position="1"/>
        <end position="30"/>
    </location>
</feature>
<accession>A0ABV3LZZ4</accession>
<comment type="caution">
    <text evidence="2">The sequence shown here is derived from an EMBL/GenBank/DDBJ whole genome shotgun (WGS) entry which is preliminary data.</text>
</comment>
<keyword evidence="2" id="KW-0378">Hydrolase</keyword>
<evidence type="ECO:0000313" key="3">
    <source>
        <dbReference type="Proteomes" id="UP001553843"/>
    </source>
</evidence>
<dbReference type="SUPFAM" id="SSF50494">
    <property type="entry name" value="Trypsin-like serine proteases"/>
    <property type="match status" value="1"/>
</dbReference>
<feature type="region of interest" description="Disordered" evidence="1">
    <location>
        <begin position="705"/>
        <end position="745"/>
    </location>
</feature>
<feature type="region of interest" description="Disordered" evidence="1">
    <location>
        <begin position="642"/>
        <end position="670"/>
    </location>
</feature>
<keyword evidence="2" id="KW-0645">Protease</keyword>
<protein>
    <submittedName>
        <fullName evidence="2">Serine protease</fullName>
    </submittedName>
</protein>
<dbReference type="InterPro" id="IPR027417">
    <property type="entry name" value="P-loop_NTPase"/>
</dbReference>
<reference evidence="2 3" key="1">
    <citation type="submission" date="2024-06" db="EMBL/GenBank/DDBJ databases">
        <title>The Natural Products Discovery Center: Release of the First 8490 Sequenced Strains for Exploring Actinobacteria Biosynthetic Diversity.</title>
        <authorList>
            <person name="Kalkreuter E."/>
            <person name="Kautsar S.A."/>
            <person name="Yang D."/>
            <person name="Bader C.D."/>
            <person name="Teijaro C.N."/>
            <person name="Fluegel L."/>
            <person name="Davis C.M."/>
            <person name="Simpson J.R."/>
            <person name="Lauterbach L."/>
            <person name="Steele A.D."/>
            <person name="Gui C."/>
            <person name="Meng S."/>
            <person name="Li G."/>
            <person name="Viehrig K."/>
            <person name="Ye F."/>
            <person name="Su P."/>
            <person name="Kiefer A.F."/>
            <person name="Nichols A."/>
            <person name="Cepeda A.J."/>
            <person name="Yan W."/>
            <person name="Fan B."/>
            <person name="Jiang Y."/>
            <person name="Adhikari A."/>
            <person name="Zheng C.-J."/>
            <person name="Schuster L."/>
            <person name="Cowan T.M."/>
            <person name="Smanski M.J."/>
            <person name="Chevrette M.G."/>
            <person name="De Carvalho L.P.S."/>
            <person name="Shen B."/>
        </authorList>
    </citation>
    <scope>NUCLEOTIDE SEQUENCE [LARGE SCALE GENOMIC DNA]</scope>
    <source>
        <strain evidence="2 3">NPDC047833</strain>
    </source>
</reference>
<evidence type="ECO:0000313" key="2">
    <source>
        <dbReference type="EMBL" id="MEW2364551.1"/>
    </source>
</evidence>
<sequence>MAGRGPQAEGAGDAAAAGERSGRTVPGPTLVQVCDPVGRPRGTGFAADEHGTVVTSHEAVDGLTRIVLHAPDGRTCVVPADAVVALPGAGLALVRTEGLGLRPLPLAVRDSVATGTYVRIAAPGWRQARVLGSSPVTYAAADREHPVGTALELAIGTDGADALRPGGGATGGPVVDAASGAVLAVLGTALLPRDPGPRPPGDAPGTHRPPGFAIPLREAAAADPGGPLAELIARNAATVPGYGHDLNLAGALHLTATSVGSDGPGDAPLEPVERPEVTREFDAFLDGPAHVLGLVGNPGTGRTTELAALAARRAQGGEPAPTLWLRGADLRDTDASVADAVERALGRAGRIILAAAQEVPGSEGLGDVSAGRVARLVRDAGRPLLLLLDGPEEMPPLPAERLAGWSAATAAWLRDTGTRLVVACREEYWEQAGAHFDRALLHGAATGTDAVSGFPRRVRLGDLSEPQARQARARYGIPEGALAEADARHPLTLRLLGEVRAARPDAPPPGTPGRDEVFAAHLDLLCLRVAVRLAAANGLRGTAVRRLAAKVSGQVHEAARRCLGPAQGELDRASFEDVFPWGGLPGSPGCAGWASAVLTEGLLVPAGTGYRFAHEEVADWLQGTHLDVDGALACLVHRHRGTTRSPVVPEQRRRGPAPDRPAPVPRHRIGPVTEALLSLARQRGPAELGERLRELAEALTDLTQEAMPGGEAGVASGGEVEAASDGEVEAASGGEVEAASGGEVKAASGGEAKAASGGDAEAVAEARWWAVRLLRGTLQRVPDAEPYLPVLEVIAERGLFEPAFWLELPLGEAPRFSLLRRRVVRDGPPGTSGRCLDAVAGLLAADPTGVQPHLVRWFSDERPLEAAPDATVGSAAQALLHTHRHPAVDDLTEALVDCAHARADELLAALAEEEPSAVCRAVGRWAHDERSARRAAAARHGLRAAPHTSADADRAHLRHAALVLLVHTDDDALHGAALALLVHDPQTRSRYLSRALRRFAAGDPALPASAPAEALATHPDEALAAFAARLKLPGPVDDDALRRLADVTTPALAHRVATLVRDVLETRPEAAGPAAAYLDQRLEQAPENHVVLFPLVAGLLHSRPPQVRAALAPVLAAPGTAASRALRSGLLDVLLGQERDPAVLESVLRSVARGAAEFGEAPTRERVHRTGLLFGRTPEGGTRFDRCVVELARSDPGFAALVTGWLRDAPREWAALVGPSAARTLTDLAGGAPVPA</sequence>